<keyword evidence="1" id="KW-0175">Coiled coil</keyword>
<feature type="compositionally biased region" description="Basic and acidic residues" evidence="2">
    <location>
        <begin position="796"/>
        <end position="807"/>
    </location>
</feature>
<feature type="coiled-coil region" evidence="1">
    <location>
        <begin position="1849"/>
        <end position="1876"/>
    </location>
</feature>
<feature type="region of interest" description="Disordered" evidence="2">
    <location>
        <begin position="910"/>
        <end position="930"/>
    </location>
</feature>
<dbReference type="OrthoDB" id="10401719at2759"/>
<dbReference type="EMBL" id="BMAV01025820">
    <property type="protein sequence ID" value="GFS45009.1"/>
    <property type="molecule type" value="Genomic_DNA"/>
</dbReference>
<feature type="compositionally biased region" description="Polar residues" evidence="2">
    <location>
        <begin position="1230"/>
        <end position="1243"/>
    </location>
</feature>
<evidence type="ECO:0000256" key="2">
    <source>
        <dbReference type="SAM" id="MobiDB-lite"/>
    </source>
</evidence>
<keyword evidence="4" id="KW-1185">Reference proteome</keyword>
<protein>
    <submittedName>
        <fullName evidence="3">Uncharacterized protein</fullName>
    </submittedName>
</protein>
<reference evidence="3" key="1">
    <citation type="submission" date="2020-08" db="EMBL/GenBank/DDBJ databases">
        <title>Multicomponent nature underlies the extraordinary mechanical properties of spider dragline silk.</title>
        <authorList>
            <person name="Kono N."/>
            <person name="Nakamura H."/>
            <person name="Mori M."/>
            <person name="Yoshida Y."/>
            <person name="Ohtoshi R."/>
            <person name="Malay A.D."/>
            <person name="Moran D.A.P."/>
            <person name="Tomita M."/>
            <person name="Numata K."/>
            <person name="Arakawa K."/>
        </authorList>
    </citation>
    <scope>NUCLEOTIDE SEQUENCE</scope>
</reference>
<organism evidence="3 4">
    <name type="scientific">Trichonephila inaurata madagascariensis</name>
    <dbReference type="NCBI Taxonomy" id="2747483"/>
    <lineage>
        <taxon>Eukaryota</taxon>
        <taxon>Metazoa</taxon>
        <taxon>Ecdysozoa</taxon>
        <taxon>Arthropoda</taxon>
        <taxon>Chelicerata</taxon>
        <taxon>Arachnida</taxon>
        <taxon>Araneae</taxon>
        <taxon>Araneomorphae</taxon>
        <taxon>Entelegynae</taxon>
        <taxon>Araneoidea</taxon>
        <taxon>Nephilidae</taxon>
        <taxon>Trichonephila</taxon>
        <taxon>Trichonephila inaurata</taxon>
    </lineage>
</organism>
<feature type="compositionally biased region" description="Basic and acidic residues" evidence="2">
    <location>
        <begin position="590"/>
        <end position="599"/>
    </location>
</feature>
<name>A0A8X6IHE3_9ARAC</name>
<evidence type="ECO:0000256" key="1">
    <source>
        <dbReference type="SAM" id="Coils"/>
    </source>
</evidence>
<feature type="compositionally biased region" description="Basic and acidic residues" evidence="2">
    <location>
        <begin position="1244"/>
        <end position="1254"/>
    </location>
</feature>
<feature type="region of interest" description="Disordered" evidence="2">
    <location>
        <begin position="772"/>
        <end position="807"/>
    </location>
</feature>
<feature type="compositionally biased region" description="Polar residues" evidence="2">
    <location>
        <begin position="772"/>
        <end position="782"/>
    </location>
</feature>
<sequence>MLIECFSISVISANDQSKALETLNDPPFKKLDEGKTAIVTRKDIDENITIATITVERSIEAPVTVGRKFVKAPVVVGIEASPRVVPRLFGRKYASDVPPVVVGRKFFQDEAPVVVGRKYASDVPPVVVGRKFLQDEAPVVVGRKFDEAPAVVGRKFNEAPAVVGRKFDETHEIVRKTFRFKNNLTHLVTFKPLGEVKTIASVKESGKGRAIPIDPSLLVHFEILTGTVIDKNDTIEIVTGKGIHDNGTFKILTGSVLDQNDTIEIFIGKDIDENSTFEILTGAYIDKSDIVEIATGKDIEQNVTFEILTGTVIDKNDTIEIITGKNMNKNGTFKILTGTDIDKNETITIVTGKDIDENGTFEILTLTDIGENDTIAIVTEKYNEEIDTTAIVKEEDIGNIATDNIVMVPGVPEKNQSPFIPTDPYNFKFITKRPIKSKTPNVNPLSVKTKIPTKQDGDFRNTDQSKSIIKGYFQIISEPLLSNDYSKKPENQIGLDYPNDPSPLSVIRKNVEGKEDLHSYPVNVSNEMLQKLHFKLKKSLIPHKPEDASKIYKILDHAANKKYQELKKQTMEDQIIAELKNKQHSKTRHKDSYNHDEQPLPKFMGNSKHSVDYSLFKPKRKYHAENSSFVKIREKRDINIFADINALPGNHSKNLKNNDLEILKQLLQKITQLISTNNTKLLSNYNFLKETIDSEPLNVNLSNGVNYNSTELNDMLKNFKQLTKDQENVKEILRSHTNQSSEIPDEIISENSKTLIEIILKLIRLSRLASASESPNNQTGFTKSPLHTIDNNSTQKRTERATDSNIKKGFIIEKRMTKKLLNDGRKRKSYPDNFPNMRDKQRRAKLRKIIVVKSPRQNMKDISSRSASVKRLRNNKATLKNGHQPFTQINNLEDYKRSITQTPSYSITFQSKSSEKIHTQENEKSEKHNYSSTETAFLSNYLESPPNTTEDRFAFIEPNDIYKVSKIDRSTSSINLADNADESKRFEQQFQLLGPKRVKYPNDAMIISIRIPESILWQLAKEAVFGIKQGHIDHVSKMNLNHPSTFKSHTDFNEADRILESLNQIKEDLNSSESQTNYQKESDYDKASEHFTDTIGLHLATTGNDVNKGVLDHTSKVIFIHPSEFKNLSHFSEAQGILQSVNQNKEDINLTESQNGNKYPKYYNKASELQTDEVPINGLNLAPDVNDMKKGHIDSNSDIILNHPSTLKTHTTFDEAQSILQSLNQIKENVNSSESPKISQNELENNKTPESHVDEKELIKSLNLIEKVHGMKNGHINHIFKVNLNHPFKLKNDTKINEAQRILQSLSKIKEVINSSESPNNHQLDLDNNKISESQAETKVPINVLDLVQNSYGMKKDPIHHISQVLLKHPSIFKNHTEFDEAQGTLQSLNQTKEDLNSSEIQNNNDHEKGYNNIFVPQTNVEKPIKVLNLPENINDMKKGAINPISNVILNNLNKFKNHTTLDEAQRILQSLNHIKEDLNSSQFPKKHLNEFDYNTTTLPHDDQDRTINGLDLAQSVDGMKKGYIDHLSKVFFPSKLKHHTTTDKIKGMMQSLNHMQEDLSSLESPKNHQNEFDYNKTAVPQDDEARTIEGLDLTQNIDGIKKGYINHVSKVIFPSTLKAHTIFDEAQRMLQSLNHIKEHLSTSDSPKNHQNEFDYNKTVVPKDDVEGSIDGLNLAQIVNGMSKGHINHVSNENLIDPSKVKKLMKSDDDESILQSLNQVIDYSDSSGSKNSHQSDLYHNKSSEPLVYENEPLKDLSLIQNETKKLLEDQNLLQKDLLKNKYLINPVEVATNMNSNEVLNKSKPVEVAVGMKTHEVITKIRPVQVAGDKNAKNVITKIKPVEVAGDKNANKIIAKVRHLEKELTKSEHRIKLYKKNKRSFKSGYKHEDGKHKRIHKSFYKLKRAKRKFRTISSDKKPPLTKVRTLNKPHNFITRGRGKLQSEFHPELFLNWIGPPVNNKLDDNKHYYIHNPNGEESSFYIFPENKKNGVEPVERSLQSENNKDEDLNFTEFMGNSKDQDLSELSPIKIKNNTFYMSTESLIWSYFENTSEAPEMESTSESEEQVRNRMHAFVTGLENLIWKLIDQRKISLHNKRVLYTLALKKLPQILRKHINEI</sequence>
<evidence type="ECO:0000313" key="3">
    <source>
        <dbReference type="EMBL" id="GFS45009.1"/>
    </source>
</evidence>
<dbReference type="Proteomes" id="UP000886998">
    <property type="component" value="Unassembled WGS sequence"/>
</dbReference>
<accession>A0A8X6IHE3</accession>
<comment type="caution">
    <text evidence="3">The sequence shown here is derived from an EMBL/GenBank/DDBJ whole genome shotgun (WGS) entry which is preliminary data.</text>
</comment>
<feature type="region of interest" description="Disordered" evidence="2">
    <location>
        <begin position="1230"/>
        <end position="1254"/>
    </location>
</feature>
<gene>
    <name evidence="3" type="ORF">TNIN_318361</name>
</gene>
<feature type="region of interest" description="Disordered" evidence="2">
    <location>
        <begin position="582"/>
        <end position="604"/>
    </location>
</feature>
<proteinExistence type="predicted"/>
<feature type="compositionally biased region" description="Basic and acidic residues" evidence="2">
    <location>
        <begin position="913"/>
        <end position="929"/>
    </location>
</feature>
<evidence type="ECO:0000313" key="4">
    <source>
        <dbReference type="Proteomes" id="UP000886998"/>
    </source>
</evidence>